<evidence type="ECO:0000259" key="2">
    <source>
        <dbReference type="Pfam" id="PF04324"/>
    </source>
</evidence>
<feature type="domain" description="FAD dependent oxidoreductase" evidence="1">
    <location>
        <begin position="6"/>
        <end position="361"/>
    </location>
</feature>
<evidence type="ECO:0000313" key="4">
    <source>
        <dbReference type="Proteomes" id="UP000095544"/>
    </source>
</evidence>
<dbReference type="EC" id="1.1.3.15" evidence="3"/>
<dbReference type="Pfam" id="PF01266">
    <property type="entry name" value="DAO"/>
    <property type="match status" value="1"/>
</dbReference>
<proteinExistence type="predicted"/>
<keyword evidence="3" id="KW-0560">Oxidoreductase</keyword>
<dbReference type="PANTHER" id="PTHR42720:SF1">
    <property type="entry name" value="GLYCEROL 3-PHOSPHATE OXIDASE"/>
    <property type="match status" value="1"/>
</dbReference>
<dbReference type="InterPro" id="IPR052745">
    <property type="entry name" value="G3P_Oxidase/Oxidoreductase"/>
</dbReference>
<dbReference type="AlphaFoldDB" id="A0A174BFA4"/>
<dbReference type="SUPFAM" id="SSF51905">
    <property type="entry name" value="FAD/NAD(P)-binding domain"/>
    <property type="match status" value="1"/>
</dbReference>
<dbReference type="RefSeq" id="WP_055151548.1">
    <property type="nucleotide sequence ID" value="NZ_CYZU01000007.1"/>
</dbReference>
<dbReference type="Pfam" id="PF04324">
    <property type="entry name" value="Fer2_BFD"/>
    <property type="match status" value="1"/>
</dbReference>
<name>A0A174BFA4_9FIRM</name>
<dbReference type="PANTHER" id="PTHR42720">
    <property type="entry name" value="GLYCEROL-3-PHOSPHATE DEHYDROGENASE"/>
    <property type="match status" value="1"/>
</dbReference>
<gene>
    <name evidence="3" type="primary">lhgO_1</name>
    <name evidence="3" type="ORF">ERS852491_01009</name>
</gene>
<dbReference type="InterPro" id="IPR007419">
    <property type="entry name" value="BFD-like_2Fe2S-bd_dom"/>
</dbReference>
<dbReference type="STRING" id="39482.ERS852491_01009"/>
<organism evidence="3 4">
    <name type="scientific">Faecalicatena contorta</name>
    <dbReference type="NCBI Taxonomy" id="39482"/>
    <lineage>
        <taxon>Bacteria</taxon>
        <taxon>Bacillati</taxon>
        <taxon>Bacillota</taxon>
        <taxon>Clostridia</taxon>
        <taxon>Lachnospirales</taxon>
        <taxon>Lachnospiraceae</taxon>
        <taxon>Faecalicatena</taxon>
    </lineage>
</organism>
<dbReference type="Gene3D" id="1.10.10.1100">
    <property type="entry name" value="BFD-like [2Fe-2S]-binding domain"/>
    <property type="match status" value="1"/>
</dbReference>
<dbReference type="EMBL" id="CYZU01000007">
    <property type="protein sequence ID" value="CUN99701.1"/>
    <property type="molecule type" value="Genomic_DNA"/>
</dbReference>
<dbReference type="Proteomes" id="UP000095544">
    <property type="component" value="Unassembled WGS sequence"/>
</dbReference>
<accession>A0A174BFA4</accession>
<evidence type="ECO:0000313" key="3">
    <source>
        <dbReference type="EMBL" id="CUN99701.1"/>
    </source>
</evidence>
<dbReference type="CDD" id="cd19946">
    <property type="entry name" value="GlpA-like_Fer2_BFD-like"/>
    <property type="match status" value="1"/>
</dbReference>
<dbReference type="GO" id="GO:0003973">
    <property type="term" value="F:(S)-2-hydroxy-acid oxidase activity"/>
    <property type="evidence" value="ECO:0007669"/>
    <property type="project" value="UniProtKB-EC"/>
</dbReference>
<evidence type="ECO:0000259" key="1">
    <source>
        <dbReference type="Pfam" id="PF01266"/>
    </source>
</evidence>
<sequence>MDTQYDIAVIGGGVIGSAVARELSRYQLKICVLEKELDVCNGVSGRNTGLLHSGILNEKNLLRTECCMEGNAEFERVAGELDIPFRRCGKLIVGFGEEERKRLEGLYQRGLDNGVPGIRMIGRDEIKRLDPNVDGEFAIYVPSAGILCPFTYTIALAENAVENGAAYYLDHEVTGIEREETGVYRILTKGGEFVSRWVINCAGLYACRISEMLGFESYIPNRVKGEYEILDKKAGNYLSLPVYPTPNEYGAFDVHVTPTIDGNVLVGPTIETIGAKVDYAATQKMIDVLVEQGSRMFPRMKRDYYIRNYVGVFPTIEDPATHRELDFQIQTKKSVPHAVNLLAITSPGLTSALPIARRVAAKIKEQEELLVNEKFNPIRRGIVKFSEQDEEGKKRLIEQDPDYGEIYCRCECVTRAEVKQALHNVLGVSTVSGIKYRTRATMGRCQGGYCETRLTRLIQEELGRQKTEILLNKKGAYMFTGEVK</sequence>
<protein>
    <submittedName>
        <fullName evidence="3">L-2-hydroxyglutarate oxidase LhgO</fullName>
        <ecNumber evidence="3">1.1.3.15</ecNumber>
    </submittedName>
</protein>
<feature type="domain" description="BFD-like [2Fe-2S]-binding" evidence="2">
    <location>
        <begin position="408"/>
        <end position="460"/>
    </location>
</feature>
<dbReference type="Gene3D" id="3.50.50.60">
    <property type="entry name" value="FAD/NAD(P)-binding domain"/>
    <property type="match status" value="1"/>
</dbReference>
<dbReference type="SUPFAM" id="SSF54373">
    <property type="entry name" value="FAD-linked reductases, C-terminal domain"/>
    <property type="match status" value="1"/>
</dbReference>
<dbReference type="Gene3D" id="3.30.9.10">
    <property type="entry name" value="D-Amino Acid Oxidase, subunit A, domain 2"/>
    <property type="match status" value="1"/>
</dbReference>
<dbReference type="InterPro" id="IPR041854">
    <property type="entry name" value="BFD-like_2Fe2S-bd_dom_sf"/>
</dbReference>
<reference evidence="3 4" key="1">
    <citation type="submission" date="2015-09" db="EMBL/GenBank/DDBJ databases">
        <authorList>
            <consortium name="Pathogen Informatics"/>
        </authorList>
    </citation>
    <scope>NUCLEOTIDE SEQUENCE [LARGE SCALE GENOMIC DNA]</scope>
    <source>
        <strain evidence="3 4">2789STDY5834876</strain>
    </source>
</reference>
<dbReference type="OrthoDB" id="9801699at2"/>
<dbReference type="InterPro" id="IPR006076">
    <property type="entry name" value="FAD-dep_OxRdtase"/>
</dbReference>
<dbReference type="InterPro" id="IPR036188">
    <property type="entry name" value="FAD/NAD-bd_sf"/>
</dbReference>